<feature type="region of interest" description="Disordered" evidence="1">
    <location>
        <begin position="126"/>
        <end position="160"/>
    </location>
</feature>
<accession>A0ABQ1NHC1</accession>
<keyword evidence="3" id="KW-1185">Reference proteome</keyword>
<proteinExistence type="predicted"/>
<evidence type="ECO:0000313" key="3">
    <source>
        <dbReference type="Proteomes" id="UP000602004"/>
    </source>
</evidence>
<sequence>MRAFCTPVDLDVDCDGVRFKSHWYNSAEFRRTGIQSEVAKRTGFKLPGYILPLAMRYLWVEVKGKLIELEASVRVRIDGADLNVPLSSLEAAERDRKALKAMTRESAEAAHVEARLKFEETTGQSWDAGCRRTGSPKRATGITRHEAELLDTKRGTRRQA</sequence>
<comment type="caution">
    <text evidence="2">The sequence shown here is derived from an EMBL/GenBank/DDBJ whole genome shotgun (WGS) entry which is preliminary data.</text>
</comment>
<dbReference type="EMBL" id="BMHL01000013">
    <property type="protein sequence ID" value="GGC62839.1"/>
    <property type="molecule type" value="Genomic_DNA"/>
</dbReference>
<name>A0ABQ1NHC1_9BURK</name>
<organism evidence="2 3">
    <name type="scientific">Paraburkholderia caffeinilytica</name>
    <dbReference type="NCBI Taxonomy" id="1761016"/>
    <lineage>
        <taxon>Bacteria</taxon>
        <taxon>Pseudomonadati</taxon>
        <taxon>Pseudomonadota</taxon>
        <taxon>Betaproteobacteria</taxon>
        <taxon>Burkholderiales</taxon>
        <taxon>Burkholderiaceae</taxon>
        <taxon>Paraburkholderia</taxon>
    </lineage>
</organism>
<evidence type="ECO:0000256" key="1">
    <source>
        <dbReference type="SAM" id="MobiDB-lite"/>
    </source>
</evidence>
<reference evidence="3" key="1">
    <citation type="journal article" date="2019" name="Int. J. Syst. Evol. Microbiol.">
        <title>The Global Catalogue of Microorganisms (GCM) 10K type strain sequencing project: providing services to taxonomists for standard genome sequencing and annotation.</title>
        <authorList>
            <consortium name="The Broad Institute Genomics Platform"/>
            <consortium name="The Broad Institute Genome Sequencing Center for Infectious Disease"/>
            <person name="Wu L."/>
            <person name="Ma J."/>
        </authorList>
    </citation>
    <scope>NUCLEOTIDE SEQUENCE [LARGE SCALE GENOMIC DNA]</scope>
    <source>
        <strain evidence="3">CGMCC 1.15103</strain>
    </source>
</reference>
<evidence type="ECO:0000313" key="2">
    <source>
        <dbReference type="EMBL" id="GGC62839.1"/>
    </source>
</evidence>
<dbReference type="Proteomes" id="UP000602004">
    <property type="component" value="Unassembled WGS sequence"/>
</dbReference>
<feature type="compositionally biased region" description="Basic and acidic residues" evidence="1">
    <location>
        <begin position="143"/>
        <end position="154"/>
    </location>
</feature>
<protein>
    <submittedName>
        <fullName evidence="2">Uncharacterized protein</fullName>
    </submittedName>
</protein>
<gene>
    <name evidence="2" type="ORF">GCM10011400_58350</name>
</gene>